<dbReference type="Gene3D" id="1.25.40.10">
    <property type="entry name" value="Tetratricopeptide repeat domain"/>
    <property type="match status" value="4"/>
</dbReference>
<dbReference type="GO" id="GO:0003723">
    <property type="term" value="F:RNA binding"/>
    <property type="evidence" value="ECO:0007669"/>
    <property type="project" value="InterPro"/>
</dbReference>
<evidence type="ECO:0000313" key="3">
    <source>
        <dbReference type="EMBL" id="KAA8522653.1"/>
    </source>
</evidence>
<dbReference type="PROSITE" id="PS51375">
    <property type="entry name" value="PPR"/>
    <property type="match status" value="4"/>
</dbReference>
<dbReference type="FunFam" id="1.25.40.10:FF:000344">
    <property type="entry name" value="Pentatricopeptide repeat-containing protein"/>
    <property type="match status" value="1"/>
</dbReference>
<feature type="repeat" description="PPR" evidence="2">
    <location>
        <begin position="444"/>
        <end position="478"/>
    </location>
</feature>
<dbReference type="EMBL" id="CM018047">
    <property type="protein sequence ID" value="KAA8522653.1"/>
    <property type="molecule type" value="Genomic_DNA"/>
</dbReference>
<dbReference type="Pfam" id="PF13041">
    <property type="entry name" value="PPR_2"/>
    <property type="match status" value="2"/>
</dbReference>
<keyword evidence="4" id="KW-1185">Reference proteome</keyword>
<organism evidence="3 4">
    <name type="scientific">Nyssa sinensis</name>
    <dbReference type="NCBI Taxonomy" id="561372"/>
    <lineage>
        <taxon>Eukaryota</taxon>
        <taxon>Viridiplantae</taxon>
        <taxon>Streptophyta</taxon>
        <taxon>Embryophyta</taxon>
        <taxon>Tracheophyta</taxon>
        <taxon>Spermatophyta</taxon>
        <taxon>Magnoliopsida</taxon>
        <taxon>eudicotyledons</taxon>
        <taxon>Gunneridae</taxon>
        <taxon>Pentapetalae</taxon>
        <taxon>asterids</taxon>
        <taxon>Cornales</taxon>
        <taxon>Nyssaceae</taxon>
        <taxon>Nyssa</taxon>
    </lineage>
</organism>
<dbReference type="PANTHER" id="PTHR47926">
    <property type="entry name" value="PENTATRICOPEPTIDE REPEAT-CONTAINING PROTEIN"/>
    <property type="match status" value="1"/>
</dbReference>
<dbReference type="Proteomes" id="UP000325577">
    <property type="component" value="Linkage Group LG4"/>
</dbReference>
<dbReference type="InterPro" id="IPR046960">
    <property type="entry name" value="PPR_At4g14850-like_plant"/>
</dbReference>
<keyword evidence="1" id="KW-0677">Repeat</keyword>
<feature type="repeat" description="PPR" evidence="2">
    <location>
        <begin position="240"/>
        <end position="274"/>
    </location>
</feature>
<dbReference type="GO" id="GO:0009451">
    <property type="term" value="P:RNA modification"/>
    <property type="evidence" value="ECO:0007669"/>
    <property type="project" value="InterPro"/>
</dbReference>
<proteinExistence type="predicted"/>
<accession>A0A5J4ZUZ8</accession>
<gene>
    <name evidence="3" type="ORF">F0562_009185</name>
</gene>
<evidence type="ECO:0000313" key="4">
    <source>
        <dbReference type="Proteomes" id="UP000325577"/>
    </source>
</evidence>
<dbReference type="InterPro" id="IPR011990">
    <property type="entry name" value="TPR-like_helical_dom_sf"/>
</dbReference>
<dbReference type="Pfam" id="PF01535">
    <property type="entry name" value="PPR"/>
    <property type="match status" value="3"/>
</dbReference>
<dbReference type="NCBIfam" id="TIGR00756">
    <property type="entry name" value="PPR"/>
    <property type="match status" value="4"/>
</dbReference>
<protein>
    <submittedName>
        <fullName evidence="3">Uncharacterized protein</fullName>
    </submittedName>
</protein>
<name>A0A5J4ZUZ8_9ASTE</name>
<reference evidence="3 4" key="1">
    <citation type="submission" date="2019-09" db="EMBL/GenBank/DDBJ databases">
        <title>A chromosome-level genome assembly of the Chinese tupelo Nyssa sinensis.</title>
        <authorList>
            <person name="Yang X."/>
            <person name="Kang M."/>
            <person name="Yang Y."/>
            <person name="Xiong H."/>
            <person name="Wang M."/>
            <person name="Zhang Z."/>
            <person name="Wang Z."/>
            <person name="Wu H."/>
            <person name="Ma T."/>
            <person name="Liu J."/>
            <person name="Xi Z."/>
        </authorList>
    </citation>
    <scope>NUCLEOTIDE SEQUENCE [LARGE SCALE GENOMIC DNA]</scope>
    <source>
        <strain evidence="3">J267</strain>
        <tissue evidence="3">Leaf</tissue>
    </source>
</reference>
<evidence type="ECO:0000256" key="1">
    <source>
        <dbReference type="ARBA" id="ARBA00022737"/>
    </source>
</evidence>
<sequence>MTLNHESRKNWKKLYHPKCISRSDLFTSVASPILSVSEVNATVKDLVLKGLYNQTLKLYKEQLHPSVLLHASITVLPSVIKACTYAQNHHLGLQLHCVAVSTGSDLQPVVSNSLISMYAKFSNIDCARTLFAAMPQRDTITWNSMINCSIQNGYFAESLRIFKEMYVRGFVPKSELIASILSVCGKTKDLRLGREIHALVVIDGRIEDSAFLWTALVDLYMKCNDSLMALRVFDRMEDKNDVSWTSMVSGFAANGDYNNALYCFRAMQLEGIKPNRVTLIAILPVCAVLGSIKHGREIHGYAFRHGFNSEFRFSSALIHVYCKCGEGLRPAKIIFERSTGKDVVMWSSIIASYSQSRETAEEAIKHFHQMQMEGIQPNSVTVLAVVSACTNLSSVNHGRAIHCYILKSGLNSDLFLGNSLIDMYSKCGYLIDSQQIFKEMPVRDCISWSILISSQGLHGCGKEALQLFHEMQEHGVEPDAITYLAIISACNHAGLVEEGKKLFGRALKHNKMLLTIEHYACYIGLLGRAGKIDDACEVVSTMPMKPSTRIWSSLISACKVYERFEVAESLAHRLIKSDPENAANYTLLSMVYAESGVDLDGLPRSISPDWSIPSIKEGGPVRVTSGWKALKKTYASENYQFLSLAVDGNEKELPETVHFRDLSLKEPLFTRELFAHAMENSI</sequence>
<dbReference type="AlphaFoldDB" id="A0A5J4ZUZ8"/>
<feature type="repeat" description="PPR" evidence="2">
    <location>
        <begin position="342"/>
        <end position="377"/>
    </location>
</feature>
<dbReference type="FunFam" id="1.25.40.10:FF:000031">
    <property type="entry name" value="Pentatricopeptide repeat-containing protein mitochondrial"/>
    <property type="match status" value="1"/>
</dbReference>
<dbReference type="FunFam" id="1.25.40.10:FF:000090">
    <property type="entry name" value="Pentatricopeptide repeat-containing protein, chloroplastic"/>
    <property type="match status" value="1"/>
</dbReference>
<dbReference type="OrthoDB" id="1871818at2759"/>
<dbReference type="Pfam" id="PF13812">
    <property type="entry name" value="PPR_3"/>
    <property type="match status" value="1"/>
</dbReference>
<dbReference type="InterPro" id="IPR002885">
    <property type="entry name" value="PPR_rpt"/>
</dbReference>
<evidence type="ECO:0000256" key="2">
    <source>
        <dbReference type="PROSITE-ProRule" id="PRU00708"/>
    </source>
</evidence>
<feature type="repeat" description="PPR" evidence="2">
    <location>
        <begin position="138"/>
        <end position="172"/>
    </location>
</feature>